<dbReference type="InterPro" id="IPR021109">
    <property type="entry name" value="Peptidase_aspartic_dom_sf"/>
</dbReference>
<dbReference type="Gene3D" id="2.40.70.10">
    <property type="entry name" value="Acid Proteases"/>
    <property type="match status" value="1"/>
</dbReference>
<evidence type="ECO:0008006" key="3">
    <source>
        <dbReference type="Google" id="ProtNLM"/>
    </source>
</evidence>
<dbReference type="CDD" id="cd00303">
    <property type="entry name" value="retropepsin_like"/>
    <property type="match status" value="1"/>
</dbReference>
<dbReference type="PANTHER" id="PTHR33067">
    <property type="entry name" value="RNA-DIRECTED DNA POLYMERASE-RELATED"/>
    <property type="match status" value="1"/>
</dbReference>
<feature type="compositionally biased region" description="Basic and acidic residues" evidence="1">
    <location>
        <begin position="45"/>
        <end position="80"/>
    </location>
</feature>
<reference evidence="2" key="1">
    <citation type="journal article" date="2019" name="Sci. Rep.">
        <title>Draft genome of Tanacetum cinerariifolium, the natural source of mosquito coil.</title>
        <authorList>
            <person name="Yamashiro T."/>
            <person name="Shiraishi A."/>
            <person name="Satake H."/>
            <person name="Nakayama K."/>
        </authorList>
    </citation>
    <scope>NUCLEOTIDE SEQUENCE</scope>
</reference>
<sequence length="302" mass="34210">MTSGTPEKVLIREEAKFTVTKNMNSISLTKGEEEGSNKTEVTPDNTEKPTKTEIEIPVKEAKTKNEAENRAENKSIKPPENEEAMEAPGTRVGKKKGKTYKVLHRGPVYDAILKKKIMKKEDIGGNFKIPCNIEGLKHVNALVDQGFDVNVMPYSTCTKLTDERFAETDIRLSLASHSYIYPLGIADDVLVEVAEHIYPVDFVIMDIKKNEKRPFILGMPFLTTTKAIIKFDMGTITLRPWRQRHDYTRRRHHNTCDEVIKTLTASYAQVIFDEKKLGRSEEVSWMTLGGRSNQLSHVSSPL</sequence>
<gene>
    <name evidence="2" type="ORF">Tci_020118</name>
</gene>
<dbReference type="PANTHER" id="PTHR33067:SF9">
    <property type="entry name" value="RNA-DIRECTED DNA POLYMERASE"/>
    <property type="match status" value="1"/>
</dbReference>
<proteinExistence type="predicted"/>
<protein>
    <recommendedName>
        <fullName evidence="3">Reverse transcriptase domain-containing protein</fullName>
    </recommendedName>
</protein>
<organism evidence="2">
    <name type="scientific">Tanacetum cinerariifolium</name>
    <name type="common">Dalmatian daisy</name>
    <name type="synonym">Chrysanthemum cinerariifolium</name>
    <dbReference type="NCBI Taxonomy" id="118510"/>
    <lineage>
        <taxon>Eukaryota</taxon>
        <taxon>Viridiplantae</taxon>
        <taxon>Streptophyta</taxon>
        <taxon>Embryophyta</taxon>
        <taxon>Tracheophyta</taxon>
        <taxon>Spermatophyta</taxon>
        <taxon>Magnoliopsida</taxon>
        <taxon>eudicotyledons</taxon>
        <taxon>Gunneridae</taxon>
        <taxon>Pentapetalae</taxon>
        <taxon>asterids</taxon>
        <taxon>campanulids</taxon>
        <taxon>Asterales</taxon>
        <taxon>Asteraceae</taxon>
        <taxon>Asteroideae</taxon>
        <taxon>Anthemideae</taxon>
        <taxon>Anthemidinae</taxon>
        <taxon>Tanacetum</taxon>
    </lineage>
</organism>
<comment type="caution">
    <text evidence="2">The sequence shown here is derived from an EMBL/GenBank/DDBJ whole genome shotgun (WGS) entry which is preliminary data.</text>
</comment>
<evidence type="ECO:0000313" key="2">
    <source>
        <dbReference type="EMBL" id="GEU48140.1"/>
    </source>
</evidence>
<dbReference type="AlphaFoldDB" id="A0A6L2KH84"/>
<accession>A0A6L2KH84</accession>
<dbReference type="EMBL" id="BKCJ010002376">
    <property type="protein sequence ID" value="GEU48140.1"/>
    <property type="molecule type" value="Genomic_DNA"/>
</dbReference>
<evidence type="ECO:0000256" key="1">
    <source>
        <dbReference type="SAM" id="MobiDB-lite"/>
    </source>
</evidence>
<name>A0A6L2KH84_TANCI</name>
<feature type="region of interest" description="Disordered" evidence="1">
    <location>
        <begin position="21"/>
        <end position="95"/>
    </location>
</feature>